<feature type="transmembrane region" description="Helical" evidence="3">
    <location>
        <begin position="225"/>
        <end position="244"/>
    </location>
</feature>
<dbReference type="PANTHER" id="PTHR11360">
    <property type="entry name" value="MONOCARBOXYLATE TRANSPORTER"/>
    <property type="match status" value="1"/>
</dbReference>
<feature type="transmembrane region" description="Helical" evidence="3">
    <location>
        <begin position="271"/>
        <end position="294"/>
    </location>
</feature>
<gene>
    <name evidence="4" type="ORF">F5050DRAFT_1803953</name>
</gene>
<organism evidence="4 5">
    <name type="scientific">Lentinula boryana</name>
    <dbReference type="NCBI Taxonomy" id="40481"/>
    <lineage>
        <taxon>Eukaryota</taxon>
        <taxon>Fungi</taxon>
        <taxon>Dikarya</taxon>
        <taxon>Basidiomycota</taxon>
        <taxon>Agaricomycotina</taxon>
        <taxon>Agaricomycetes</taxon>
        <taxon>Agaricomycetidae</taxon>
        <taxon>Agaricales</taxon>
        <taxon>Marasmiineae</taxon>
        <taxon>Omphalotaceae</taxon>
        <taxon>Lentinula</taxon>
    </lineage>
</organism>
<feature type="transmembrane region" description="Helical" evidence="3">
    <location>
        <begin position="157"/>
        <end position="181"/>
    </location>
</feature>
<feature type="transmembrane region" description="Helical" evidence="3">
    <location>
        <begin position="399"/>
        <end position="424"/>
    </location>
</feature>
<dbReference type="InterPro" id="IPR050327">
    <property type="entry name" value="Proton-linked_MCT"/>
</dbReference>
<protein>
    <submittedName>
        <fullName evidence="4">Major facilitator superfamily domain-containing protein</fullName>
    </submittedName>
</protein>
<evidence type="ECO:0000256" key="1">
    <source>
        <dbReference type="ARBA" id="ARBA00004141"/>
    </source>
</evidence>
<evidence type="ECO:0000313" key="5">
    <source>
        <dbReference type="Proteomes" id="UP001163828"/>
    </source>
</evidence>
<evidence type="ECO:0000256" key="2">
    <source>
        <dbReference type="ARBA" id="ARBA00006727"/>
    </source>
</evidence>
<keyword evidence="5" id="KW-1185">Reference proteome</keyword>
<dbReference type="Pfam" id="PF07690">
    <property type="entry name" value="MFS_1"/>
    <property type="match status" value="1"/>
</dbReference>
<dbReference type="SUPFAM" id="SSF103473">
    <property type="entry name" value="MFS general substrate transporter"/>
    <property type="match status" value="1"/>
</dbReference>
<dbReference type="Proteomes" id="UP001163828">
    <property type="component" value="Unassembled WGS sequence"/>
</dbReference>
<dbReference type="EMBL" id="MU790519">
    <property type="protein sequence ID" value="KAJ4000612.1"/>
    <property type="molecule type" value="Genomic_DNA"/>
</dbReference>
<keyword evidence="3" id="KW-0812">Transmembrane</keyword>
<dbReference type="InterPro" id="IPR036259">
    <property type="entry name" value="MFS_trans_sf"/>
</dbReference>
<feature type="transmembrane region" description="Helical" evidence="3">
    <location>
        <begin position="332"/>
        <end position="355"/>
    </location>
</feature>
<evidence type="ECO:0000256" key="3">
    <source>
        <dbReference type="SAM" id="Phobius"/>
    </source>
</evidence>
<keyword evidence="3" id="KW-0472">Membrane</keyword>
<feature type="transmembrane region" description="Helical" evidence="3">
    <location>
        <begin position="361"/>
        <end position="387"/>
    </location>
</feature>
<accession>A0ABQ8QPK7</accession>
<reference evidence="4" key="1">
    <citation type="submission" date="2022-08" db="EMBL/GenBank/DDBJ databases">
        <authorList>
            <consortium name="DOE Joint Genome Institute"/>
            <person name="Min B."/>
            <person name="Riley R."/>
            <person name="Sierra-Patev S."/>
            <person name="Naranjo-Ortiz M."/>
            <person name="Looney B."/>
            <person name="Konkel Z."/>
            <person name="Slot J.C."/>
            <person name="Sakamoto Y."/>
            <person name="Steenwyk J.L."/>
            <person name="Rokas A."/>
            <person name="Carro J."/>
            <person name="Camarero S."/>
            <person name="Ferreira P."/>
            <person name="Molpeceres G."/>
            <person name="Ruiz-Duenas F.J."/>
            <person name="Serrano A."/>
            <person name="Henrissat B."/>
            <person name="Drula E."/>
            <person name="Hughes K.W."/>
            <person name="Mata J.L."/>
            <person name="Ishikawa N.K."/>
            <person name="Vargas-Isla R."/>
            <person name="Ushijima S."/>
            <person name="Smith C.A."/>
            <person name="Ahrendt S."/>
            <person name="Andreopoulos W."/>
            <person name="He G."/>
            <person name="Labutti K."/>
            <person name="Lipzen A."/>
            <person name="Ng V."/>
            <person name="Sandor L."/>
            <person name="Barry K."/>
            <person name="Martinez A.T."/>
            <person name="Xiao Y."/>
            <person name="Gibbons J.G."/>
            <person name="Terashima K."/>
            <person name="Hibbett D.S."/>
            <person name="Grigoriev I.V."/>
        </authorList>
    </citation>
    <scope>NUCLEOTIDE SEQUENCE</scope>
    <source>
        <strain evidence="4">TFB10827</strain>
    </source>
</reference>
<sequence length="459" mass="50385">MVSSRPAWLLTRSERPQTQTNLHKPHEKDAETVINADASPSQNGHSDEKRVEVTYPEGGLQAWTTVFAIWLIQFSTFGYTNAYGVFNDYYVRIYMEGKYSSSTVSWIGSMQLWLVMSSGIISGRLYDLGYFYHLLIGGSIIFVFSLFMLSLAQPGEFYQIFLAQGVGAGLGIGLIYVPGIAVVSQYFYRRRTLAMAVVASGSGLGAALQSIMLNKLFQKLGFHTTVRISAAFNAGLLCIGILLSRTRLAPAPPKDTNLLRHMKVFFREPQYVAVVLGTFFNLMGLFFPTFFLQLNANQKRIMSENLAFYLLPVMNASTLIGRIIIPMMVPVLGIFNIVTPSVFICVILILCELAVTSAGGYFVVAVLYGVFWGAYVGMFAPMVGSLAKTDSEIGARMGICFTFNSFGGLIGTPIAGALLTSSYVWWQPTLFAGLCCAAGAICLAASRFWITREKGSQIV</sequence>
<name>A0ABQ8QPK7_9AGAR</name>
<dbReference type="InterPro" id="IPR011701">
    <property type="entry name" value="MFS"/>
</dbReference>
<feature type="transmembrane region" description="Helical" evidence="3">
    <location>
        <begin position="60"/>
        <end position="83"/>
    </location>
</feature>
<feature type="transmembrane region" description="Helical" evidence="3">
    <location>
        <begin position="306"/>
        <end position="325"/>
    </location>
</feature>
<comment type="subcellular location">
    <subcellularLocation>
        <location evidence="1">Membrane</location>
        <topology evidence="1">Multi-pass membrane protein</topology>
    </subcellularLocation>
</comment>
<feature type="transmembrane region" description="Helical" evidence="3">
    <location>
        <begin position="430"/>
        <end position="450"/>
    </location>
</feature>
<keyword evidence="3" id="KW-1133">Transmembrane helix</keyword>
<feature type="transmembrane region" description="Helical" evidence="3">
    <location>
        <begin position="130"/>
        <end position="151"/>
    </location>
</feature>
<dbReference type="Gene3D" id="1.20.1250.20">
    <property type="entry name" value="MFS general substrate transporter like domains"/>
    <property type="match status" value="1"/>
</dbReference>
<dbReference type="PANTHER" id="PTHR11360:SF234">
    <property type="entry name" value="MFS-TYPE TRANSPORTER DBAD-RELATED"/>
    <property type="match status" value="1"/>
</dbReference>
<evidence type="ECO:0000313" key="4">
    <source>
        <dbReference type="EMBL" id="KAJ4000612.1"/>
    </source>
</evidence>
<proteinExistence type="inferred from homology"/>
<comment type="similarity">
    <text evidence="2">Belongs to the major facilitator superfamily. Monocarboxylate porter (TC 2.A.1.13) family.</text>
</comment>
<comment type="caution">
    <text evidence="4">The sequence shown here is derived from an EMBL/GenBank/DDBJ whole genome shotgun (WGS) entry which is preliminary data.</text>
</comment>
<feature type="transmembrane region" description="Helical" evidence="3">
    <location>
        <begin position="193"/>
        <end position="213"/>
    </location>
</feature>